<dbReference type="Proteomes" id="UP000287651">
    <property type="component" value="Unassembled WGS sequence"/>
</dbReference>
<dbReference type="PANTHER" id="PTHR33240:SF8">
    <property type="entry name" value="OS03G0439900 PROTEIN"/>
    <property type="match status" value="1"/>
</dbReference>
<evidence type="ECO:0000256" key="1">
    <source>
        <dbReference type="SAM" id="Phobius"/>
    </source>
</evidence>
<comment type="caution">
    <text evidence="2">The sequence shown here is derived from an EMBL/GenBank/DDBJ whole genome shotgun (WGS) entry which is preliminary data.</text>
</comment>
<keyword evidence="1" id="KW-1133">Transmembrane helix</keyword>
<protein>
    <submittedName>
        <fullName evidence="2">Uncharacterized protein</fullName>
    </submittedName>
</protein>
<reference evidence="2 3" key="1">
    <citation type="journal article" date="2014" name="Agronomy (Basel)">
        <title>A Draft Genome Sequence for Ensete ventricosum, the Drought-Tolerant Tree Against Hunger.</title>
        <authorList>
            <person name="Harrison J."/>
            <person name="Moore K.A."/>
            <person name="Paszkiewicz K."/>
            <person name="Jones T."/>
            <person name="Grant M."/>
            <person name="Ambacheew D."/>
            <person name="Muzemil S."/>
            <person name="Studholme D.J."/>
        </authorList>
    </citation>
    <scope>NUCLEOTIDE SEQUENCE [LARGE SCALE GENOMIC DNA]</scope>
</reference>
<gene>
    <name evidence="2" type="ORF">B296_00013425</name>
</gene>
<dbReference type="AlphaFoldDB" id="A0A427A1M9"/>
<sequence>MSSTLIGFTGDSIVPLGTIVLPVALGQDQSKTLMVTFMVVGLSTVYNIILGWSTLNMLRAVISTYHRAIKFPARAGVGEVRSDPWESRCCCLIAVTLPKKSRVGHSTCTETATTPLSSDQPLDLGFPVLDLVQLRGCLVGSGFGWRNRHRPSFILQLLDLGHEFLVQSGEVIYDPLGVTHPVDKTHGKVVVLQAEFISKQLEKISAKGRKKTRQQINILAATRFLAALSTSTSESVVYVSLASGRLRTLRQNTWASVPSAHTLCRGVSEAHLAFTGLSRPAPGVRLSPEPYRARQEPEA</sequence>
<evidence type="ECO:0000313" key="2">
    <source>
        <dbReference type="EMBL" id="RRT70135.1"/>
    </source>
</evidence>
<feature type="transmembrane region" description="Helical" evidence="1">
    <location>
        <begin position="32"/>
        <end position="52"/>
    </location>
</feature>
<feature type="transmembrane region" description="Helical" evidence="1">
    <location>
        <begin position="6"/>
        <end position="25"/>
    </location>
</feature>
<evidence type="ECO:0000313" key="3">
    <source>
        <dbReference type="Proteomes" id="UP000287651"/>
    </source>
</evidence>
<dbReference type="EMBL" id="AMZH03004116">
    <property type="protein sequence ID" value="RRT70135.1"/>
    <property type="molecule type" value="Genomic_DNA"/>
</dbReference>
<name>A0A427A1M9_ENSVE</name>
<dbReference type="PANTHER" id="PTHR33240">
    <property type="entry name" value="OS08G0508500 PROTEIN"/>
    <property type="match status" value="1"/>
</dbReference>
<organism evidence="2 3">
    <name type="scientific">Ensete ventricosum</name>
    <name type="common">Abyssinian banana</name>
    <name type="synonym">Musa ensete</name>
    <dbReference type="NCBI Taxonomy" id="4639"/>
    <lineage>
        <taxon>Eukaryota</taxon>
        <taxon>Viridiplantae</taxon>
        <taxon>Streptophyta</taxon>
        <taxon>Embryophyta</taxon>
        <taxon>Tracheophyta</taxon>
        <taxon>Spermatophyta</taxon>
        <taxon>Magnoliopsida</taxon>
        <taxon>Liliopsida</taxon>
        <taxon>Zingiberales</taxon>
        <taxon>Musaceae</taxon>
        <taxon>Ensete</taxon>
    </lineage>
</organism>
<accession>A0A427A1M9</accession>
<keyword evidence="1" id="KW-0812">Transmembrane</keyword>
<proteinExistence type="predicted"/>
<keyword evidence="1" id="KW-0472">Membrane</keyword>